<dbReference type="InterPro" id="IPR018841">
    <property type="entry name" value="DUF2442"/>
</dbReference>
<evidence type="ECO:0008006" key="4">
    <source>
        <dbReference type="Google" id="ProtNLM"/>
    </source>
</evidence>
<evidence type="ECO:0000313" key="3">
    <source>
        <dbReference type="EMBL" id="VFK57186.1"/>
    </source>
</evidence>
<gene>
    <name evidence="1" type="ORF">BECKTC1821D_GA0114238_100724</name>
    <name evidence="2" type="ORF">BECKTC1821E_GA0114239_102119</name>
    <name evidence="3" type="ORF">BECKTC1821F_GA0114240_101524</name>
</gene>
<dbReference type="EMBL" id="CAADFT010000021">
    <property type="protein sequence ID" value="VFK42787.1"/>
    <property type="molecule type" value="Genomic_DNA"/>
</dbReference>
<reference evidence="3" key="1">
    <citation type="submission" date="2019-02" db="EMBL/GenBank/DDBJ databases">
        <authorList>
            <person name="Gruber-Vodicka R. H."/>
            <person name="Seah K. B. B."/>
        </authorList>
    </citation>
    <scope>NUCLEOTIDE SEQUENCE</scope>
    <source>
        <strain evidence="1">BECK_BZ123</strain>
        <strain evidence="2">BECK_BZ125</strain>
        <strain evidence="3">BECK_BZ126</strain>
    </source>
</reference>
<sequence>MTTLAAEILESNVAPNIVSAAVTNDILIHAPVAQYPRLLHGNRKERENWRLISRGHGIHWEDLDEDISLDNLMMGRPSNESRASLERWLDARKTDSARM</sequence>
<accession>A0A450ZTR6</accession>
<dbReference type="Pfam" id="PF10387">
    <property type="entry name" value="DUF2442"/>
    <property type="match status" value="1"/>
</dbReference>
<proteinExistence type="predicted"/>
<name>A0A450ZTR6_9GAMM</name>
<evidence type="ECO:0000313" key="2">
    <source>
        <dbReference type="EMBL" id="VFK42787.1"/>
    </source>
</evidence>
<evidence type="ECO:0000313" key="1">
    <source>
        <dbReference type="EMBL" id="VFK39871.1"/>
    </source>
</evidence>
<dbReference type="EMBL" id="CAADFW010000015">
    <property type="protein sequence ID" value="VFK57186.1"/>
    <property type="molecule type" value="Genomic_DNA"/>
</dbReference>
<dbReference type="AlphaFoldDB" id="A0A450ZTR6"/>
<dbReference type="Gene3D" id="3.30.2020.40">
    <property type="entry name" value="Uncharacterised protein PF10387, DUF2442"/>
    <property type="match status" value="1"/>
</dbReference>
<dbReference type="EMBL" id="CAADFS010000007">
    <property type="protein sequence ID" value="VFK39871.1"/>
    <property type="molecule type" value="Genomic_DNA"/>
</dbReference>
<protein>
    <recommendedName>
        <fullName evidence="4">DUF2442 domain-containing protein</fullName>
    </recommendedName>
</protein>
<organism evidence="3">
    <name type="scientific">Candidatus Kentrum sp. TC</name>
    <dbReference type="NCBI Taxonomy" id="2126339"/>
    <lineage>
        <taxon>Bacteria</taxon>
        <taxon>Pseudomonadati</taxon>
        <taxon>Pseudomonadota</taxon>
        <taxon>Gammaproteobacteria</taxon>
        <taxon>Candidatus Kentrum</taxon>
    </lineage>
</organism>